<evidence type="ECO:0000313" key="1">
    <source>
        <dbReference type="EMBL" id="SHJ03690.1"/>
    </source>
</evidence>
<proteinExistence type="predicted"/>
<gene>
    <name evidence="1" type="ORF">SAMN05444363_2459</name>
</gene>
<organism evidence="1 2">
    <name type="scientific">Flavobacterium terrae</name>
    <dbReference type="NCBI Taxonomy" id="415425"/>
    <lineage>
        <taxon>Bacteria</taxon>
        <taxon>Pseudomonadati</taxon>
        <taxon>Bacteroidota</taxon>
        <taxon>Flavobacteriia</taxon>
        <taxon>Flavobacteriales</taxon>
        <taxon>Flavobacteriaceae</taxon>
        <taxon>Flavobacterium</taxon>
    </lineage>
</organism>
<keyword evidence="2" id="KW-1185">Reference proteome</keyword>
<name>A0A1M6G178_9FLAO</name>
<protein>
    <submittedName>
        <fullName evidence="1">Uncharacterized protein</fullName>
    </submittedName>
</protein>
<reference evidence="2" key="1">
    <citation type="submission" date="2016-11" db="EMBL/GenBank/DDBJ databases">
        <authorList>
            <person name="Varghese N."/>
            <person name="Submissions S."/>
        </authorList>
    </citation>
    <scope>NUCLEOTIDE SEQUENCE [LARGE SCALE GENOMIC DNA]</scope>
    <source>
        <strain evidence="2">DSM 18829</strain>
    </source>
</reference>
<sequence>MKFIFNTSIALLITLSGLAQQKPLDELKKEIINQKTLEKVNYVFLSRTISHITLNDSLKSDWVYPYKLFLITNELDKVIVSEYKNGNTSKAFEISNSKIFKLLKSNMQKLKAEKLNNFEKKKDHTDRPDGYDKMEIDISFNNISYHNKFDGYLLDFSSNSKLKLVELILTIEHEFTKYYKTHPFYVETR</sequence>
<dbReference type="EMBL" id="FQZI01000004">
    <property type="protein sequence ID" value="SHJ03690.1"/>
    <property type="molecule type" value="Genomic_DNA"/>
</dbReference>
<accession>A0A1M6G178</accession>
<dbReference type="Proteomes" id="UP000184488">
    <property type="component" value="Unassembled WGS sequence"/>
</dbReference>
<dbReference type="RefSeq" id="WP_143161922.1">
    <property type="nucleotide sequence ID" value="NZ_FQZI01000004.1"/>
</dbReference>
<dbReference type="STRING" id="415425.SAMN05444363_2459"/>
<dbReference type="AlphaFoldDB" id="A0A1M6G178"/>
<evidence type="ECO:0000313" key="2">
    <source>
        <dbReference type="Proteomes" id="UP000184488"/>
    </source>
</evidence>